<keyword evidence="2" id="KW-1133">Transmembrane helix</keyword>
<keyword evidence="4" id="KW-1185">Reference proteome</keyword>
<feature type="compositionally biased region" description="Polar residues" evidence="1">
    <location>
        <begin position="11"/>
        <end position="22"/>
    </location>
</feature>
<dbReference type="VEuPathDB" id="TriTrypDB:TEOVI_000123800"/>
<reference evidence="3" key="1">
    <citation type="submission" date="2016-09" db="EMBL/GenBank/DDBJ databases">
        <authorList>
            <person name="Hebert L."/>
            <person name="Moumen B."/>
        </authorList>
    </citation>
    <scope>NUCLEOTIDE SEQUENCE [LARGE SCALE GENOMIC DNA]</scope>
    <source>
        <strain evidence="3">OVI</strain>
    </source>
</reference>
<dbReference type="RefSeq" id="XP_067080599.1">
    <property type="nucleotide sequence ID" value="XM_067224498.1"/>
</dbReference>
<feature type="region of interest" description="Disordered" evidence="1">
    <location>
        <begin position="1"/>
        <end position="22"/>
    </location>
</feature>
<dbReference type="EMBL" id="CZPT02001281">
    <property type="protein sequence ID" value="SCU69672.1"/>
    <property type="molecule type" value="Genomic_DNA"/>
</dbReference>
<keyword evidence="2" id="KW-0812">Transmembrane</keyword>
<evidence type="ECO:0000313" key="4">
    <source>
        <dbReference type="Proteomes" id="UP000195570"/>
    </source>
</evidence>
<feature type="compositionally biased region" description="Basic and acidic residues" evidence="1">
    <location>
        <begin position="1"/>
        <end position="10"/>
    </location>
</feature>
<evidence type="ECO:0000256" key="2">
    <source>
        <dbReference type="SAM" id="Phobius"/>
    </source>
</evidence>
<dbReference type="PANTHER" id="PTHR40738">
    <property type="entry name" value="MEMBRANE-ASSOCIATED PROTEIN"/>
    <property type="match status" value="1"/>
</dbReference>
<evidence type="ECO:0000313" key="3">
    <source>
        <dbReference type="EMBL" id="SCU69672.1"/>
    </source>
</evidence>
<keyword evidence="2" id="KW-0472">Membrane</keyword>
<feature type="transmembrane region" description="Helical" evidence="2">
    <location>
        <begin position="1814"/>
        <end position="1841"/>
    </location>
</feature>
<protein>
    <submittedName>
        <fullName evidence="3">Uncharacterized protein</fullName>
    </submittedName>
</protein>
<dbReference type="GeneID" id="92375178"/>
<sequence length="2194" mass="237464">MQMFLRRDSTHCGTGTSHASSLSPRYRHCCKVPFTFWASVLCIVSSTFLCSSGAASLVLRPNKPLVNVPFSVETTDQSIKADIFVSRMSTCDNTQIIGSKCKISKNAPCNFTVTSNDVGIDPWYDTKVREVYICAGDAFPSLSLSVQLSLVEAIPRYLKRDVDNTIRFGDAVPVGTFITFHRNENCDDVSMIQGLPPAELGSNREVRVTRSVQSVIYLCAKVPTSDGKTFVVPASVLLAVPRYDTNNTDALRHTNETFRLEAVGNLVWATFSQSPICDPILQDPVGGETLQVVNMEVSVPKGDYFLCNGWPYHKGGRLYSPSENKVTVREYGVQPRTLYSGYGTRIKYTMDAATAAANDVKLVLDFYMYSNCTGAVRVDGPSGIQYRGPPVKKRRSRSDGGAVALPVSGTYYACLEGSTTAYPKARAAVVTVLPPPTVSFDEANVISGLDLTVLLSGHNAGRSGVITVGLSVTPECEELNSKGDVRVGASSVTFRVPEDALPNMTLCVATPSSVDLQADEEPDEGYTYPVKNIATRRYKLKHRTLFVGVAETIHLDANVTLKAGTTGYFSLDNCLTPVGETYSMNATALYGVAFSTAGRHVLCVKTPGTEHPVNRPYSNVGNVMVYGPAELSPASIVKGVSTPVKVSAVPPEAPIVFSESESCTPSISEVNATAEGEASVTVMRNTVGKVYVCVGYHDSDGGAWKVRVSGMLAVSDVEVFPRTVFVGVSNRVNFIVPDKTSLKGLKVLFKETSDVNCGEIVDDGTAVAIRITEVGPAYVVYTAVGMKKWKVCLWKGNGYEDVGLIQSQQQLELVPDSPIGVVGLPLSMRFRGEALTALQPTRFLVSESIESCQSAPGGGIRVYGEGWVDPISGSAEPFVVQKAGELHVCVGWGDTNESYYLYGGKVSAEDFAVDSLYAVRRSTNNFVARPLLKKASLFLVRCVNAASCKVPLNARICEEATERYYTGPTTPLEDVLLGEYALCQQDERRLGVAVGQKPLKVINPFTASFNVSLVRKHTPLRLTLDGGSLHIGASNLTVYIVPPELNCTEANASYDSFPFASGEHSKDVTIVKTPAVAKGARVCVGISAYDKLPASTFNIFHYMTPATIIAGRSVTVESSGIQSGRVRISTLEACTDSILSEYDTVIANSMSTLHVDKCKYRNRDLTDVYYCERGESGGYVMRGTMQLIHLDECPGGKQPAVRPVTALPAKQVTDYGIDKAILTSPFLSTRSDCNGVLSQSRATMTPRYNRNLTFYVCTHTIRDPGYVFTTDGPTLSVENFRVVNPSIHGRVDSDSEVLGPANLVMNYATRTPDTYLSDCAVCGEKIVAAPGLAETPVEEAVTLIGISGVKCVCVLGEQPTSPPIPVAEVLIITPPIVKKIDPAAVPTARFHAKLQTPVVSGAKPLYSLVPGEDAENPLAYLHNSDFRGVYLSENACATTLTGNSVGYVRPSGSVVLGPTFIPGRLPSVSLCVGTPAGNLSVVSEVEVSTDIIFPSSFVLGTEAEVYIPLSPNSAFRLRRDASCGGEDVVPFFTTDEEARGNISFKNVNAAGLPSAGVWTLCQEVFDGSATRPKIVKISANGIAARVASAKQLLPIAQIETFDPTYYNIRGRDVLLGVPGVLYLMDDLYAESLLPGFSTDRSCLRRNESHGSWALVGDDDAASARRVSVTAQNGTDSIYFCATTPVNRSVVSVPLSSSLRFIPPVSVFPSIVEPCKVTPLESCRAPDSSHRQTVVRVIKGDCCNPTDKGVTVGEASEGSDGKCKLRMNHNKIRDYPAGTEFSVCAWDLTDNTYCVTLGNVKASGDICGGSAWGPLGMGAVIAIIVAAVLLFLLLLLLAVCFLRRCCSKEKEERQLVVADKMQLDNLDMSCISGTSPDPEYLESGNNPLLLGFYSGDGSPNTNTTARTMIDGMTSGVDDFAWGGDFPGRADWTSVEEQECDDRDQIALQEARDRYNMALVFTDGIERIRVDAKELELQFDYSGEFSMYEGPTGRGVNVNPIPVTVPADHPDLLNAIYMRRASQRRRLQSQTREEIEVSVHDTMSEMSTDVHDTSRLTSYDMMSYTTTQHFYEESTFMLESEAGRRMRLVNWEEEEWQAIVDAEFSDYVRLQQAMRSIPLPLPQAVVLPFNSTATRGRDTINYSGHTHVDGEGVTVLPVYDTPPFHNPHAASVDEAQAYPNHDEESNVSLSCDSSHN</sequence>
<accession>A0A1G4IBM5</accession>
<organism evidence="3 4">
    <name type="scientific">Trypanosoma equiperdum</name>
    <dbReference type="NCBI Taxonomy" id="5694"/>
    <lineage>
        <taxon>Eukaryota</taxon>
        <taxon>Discoba</taxon>
        <taxon>Euglenozoa</taxon>
        <taxon>Kinetoplastea</taxon>
        <taxon>Metakinetoplastina</taxon>
        <taxon>Trypanosomatida</taxon>
        <taxon>Trypanosomatidae</taxon>
        <taxon>Trypanosoma</taxon>
    </lineage>
</organism>
<name>A0A1G4IBM5_TRYEQ</name>
<comment type="caution">
    <text evidence="3">The sequence shown here is derived from an EMBL/GenBank/DDBJ whole genome shotgun (WGS) entry which is preliminary data.</text>
</comment>
<dbReference type="PANTHER" id="PTHR40738:SF1">
    <property type="entry name" value="MEMBRANE-ASSOCIATED PROTEIN"/>
    <property type="match status" value="1"/>
</dbReference>
<gene>
    <name evidence="3" type="ORF">TEOVI_000123800</name>
</gene>
<feature type="transmembrane region" description="Helical" evidence="2">
    <location>
        <begin position="34"/>
        <end position="59"/>
    </location>
</feature>
<evidence type="ECO:0000256" key="1">
    <source>
        <dbReference type="SAM" id="MobiDB-lite"/>
    </source>
</evidence>
<dbReference type="Proteomes" id="UP000195570">
    <property type="component" value="Unassembled WGS sequence"/>
</dbReference>
<proteinExistence type="predicted"/>